<dbReference type="SUPFAM" id="SSF55874">
    <property type="entry name" value="ATPase domain of HSP90 chaperone/DNA topoisomerase II/histidine kinase"/>
    <property type="match status" value="1"/>
</dbReference>
<dbReference type="InterPro" id="IPR005467">
    <property type="entry name" value="His_kinase_dom"/>
</dbReference>
<evidence type="ECO:0000256" key="3">
    <source>
        <dbReference type="ARBA" id="ARBA00012438"/>
    </source>
</evidence>
<keyword evidence="9" id="KW-0902">Two-component regulatory system</keyword>
<dbReference type="Pfam" id="PF00512">
    <property type="entry name" value="HisKA"/>
    <property type="match status" value="1"/>
</dbReference>
<evidence type="ECO:0000259" key="11">
    <source>
        <dbReference type="PROSITE" id="PS50109"/>
    </source>
</evidence>
<evidence type="ECO:0000313" key="13">
    <source>
        <dbReference type="EMBL" id="MCI0755582.1"/>
    </source>
</evidence>
<dbReference type="InterPro" id="IPR003594">
    <property type="entry name" value="HATPase_dom"/>
</dbReference>
<reference evidence="13 14" key="1">
    <citation type="submission" date="2022-03" db="EMBL/GenBank/DDBJ databases">
        <title>Complete genome analysis of Roseomonas KG 17.1 : a prolific producer of plant growth promoters.</title>
        <authorList>
            <person name="Saadouli I."/>
            <person name="Najjari A."/>
            <person name="Mosbah A."/>
            <person name="Ouzari H.I."/>
        </authorList>
    </citation>
    <scope>NUCLEOTIDE SEQUENCE [LARGE SCALE GENOMIC DNA]</scope>
    <source>
        <strain evidence="13 14">KG17-1</strain>
    </source>
</reference>
<comment type="caution">
    <text evidence="13">The sequence shown here is derived from an EMBL/GenBank/DDBJ whole genome shotgun (WGS) entry which is preliminary data.</text>
</comment>
<dbReference type="GO" id="GO:0016301">
    <property type="term" value="F:kinase activity"/>
    <property type="evidence" value="ECO:0007669"/>
    <property type="project" value="UniProtKB-KW"/>
</dbReference>
<sequence length="464" mass="50076">MRFFPNTLPIALRLPVLVGVAVFLSSVGTTHLALRIMENERDQEVQRLAGVYVDSLAGLILPLLRAGDLAALEGALERGMGFQRGVSDLAIIVADPVGVPLAHAGQPTEKPPMAYGLTGSRWSPNLDRDTAWVQHELQENGKVQALLAAQLAFPEQAARHRQLTLRLTLLDIILAAAAALLTMLFSRRMMRPILAVTRALEHAGQGRFAPLPQHWSNAEAERLASSFNHMAARLREREELASQLAERERAAVLGRLAASVAHEVRNPLAGMLTALDTIRRFGAQAEPRSRAVELLERGLRQIEAVVRATLASHRQEDEGRPLIAEDLEDLKLLVLPDAQRRDVQLGWSVELPVPFATDALRLRQLLLNLLLNAVAATPPGRRVALTVRLDAADLLAQVEDEAGGLPPEADRRLSGEVPADGSAGLGLEIAAQLAAALGAGIEAGPWRGGSRITLRVPSRGELAA</sequence>
<dbReference type="InterPro" id="IPR003660">
    <property type="entry name" value="HAMP_dom"/>
</dbReference>
<evidence type="ECO:0000256" key="7">
    <source>
        <dbReference type="ARBA" id="ARBA00022777"/>
    </source>
</evidence>
<keyword evidence="6 10" id="KW-0812">Transmembrane</keyword>
<keyword evidence="5" id="KW-0808">Transferase</keyword>
<feature type="domain" description="HAMP" evidence="12">
    <location>
        <begin position="187"/>
        <end position="239"/>
    </location>
</feature>
<dbReference type="InterPro" id="IPR003661">
    <property type="entry name" value="HisK_dim/P_dom"/>
</dbReference>
<dbReference type="SUPFAM" id="SSF158472">
    <property type="entry name" value="HAMP domain-like"/>
    <property type="match status" value="1"/>
</dbReference>
<dbReference type="EMBL" id="JALBUU010000038">
    <property type="protein sequence ID" value="MCI0755582.1"/>
    <property type="molecule type" value="Genomic_DNA"/>
</dbReference>
<gene>
    <name evidence="13" type="ORF">MON41_17905</name>
</gene>
<evidence type="ECO:0000256" key="9">
    <source>
        <dbReference type="ARBA" id="ARBA00023012"/>
    </source>
</evidence>
<keyword evidence="8 10" id="KW-1133">Transmembrane helix</keyword>
<feature type="transmembrane region" description="Helical" evidence="10">
    <location>
        <begin position="12"/>
        <end position="34"/>
    </location>
</feature>
<dbReference type="PANTHER" id="PTHR45436:SF5">
    <property type="entry name" value="SENSOR HISTIDINE KINASE TRCS"/>
    <property type="match status" value="1"/>
</dbReference>
<dbReference type="EC" id="2.7.13.3" evidence="3"/>
<dbReference type="SMART" id="SM00387">
    <property type="entry name" value="HATPase_c"/>
    <property type="match status" value="1"/>
</dbReference>
<dbReference type="SUPFAM" id="SSF47384">
    <property type="entry name" value="Homodimeric domain of signal transducing histidine kinase"/>
    <property type="match status" value="1"/>
</dbReference>
<evidence type="ECO:0000256" key="8">
    <source>
        <dbReference type="ARBA" id="ARBA00022989"/>
    </source>
</evidence>
<keyword evidence="7 13" id="KW-0418">Kinase</keyword>
<dbReference type="Proteomes" id="UP001201985">
    <property type="component" value="Unassembled WGS sequence"/>
</dbReference>
<dbReference type="PROSITE" id="PS50109">
    <property type="entry name" value="HIS_KIN"/>
    <property type="match status" value="1"/>
</dbReference>
<evidence type="ECO:0000256" key="1">
    <source>
        <dbReference type="ARBA" id="ARBA00000085"/>
    </source>
</evidence>
<evidence type="ECO:0000256" key="2">
    <source>
        <dbReference type="ARBA" id="ARBA00004370"/>
    </source>
</evidence>
<dbReference type="PANTHER" id="PTHR45436">
    <property type="entry name" value="SENSOR HISTIDINE KINASE YKOH"/>
    <property type="match status" value="1"/>
</dbReference>
<keyword evidence="4" id="KW-0597">Phosphoprotein</keyword>
<evidence type="ECO:0000259" key="12">
    <source>
        <dbReference type="PROSITE" id="PS50885"/>
    </source>
</evidence>
<name>A0ABS9W8M5_9PROT</name>
<evidence type="ECO:0000256" key="4">
    <source>
        <dbReference type="ARBA" id="ARBA00022553"/>
    </source>
</evidence>
<feature type="domain" description="Histidine kinase" evidence="11">
    <location>
        <begin position="259"/>
        <end position="460"/>
    </location>
</feature>
<organism evidence="13 14">
    <name type="scientific">Teichococcus vastitatis</name>
    <dbReference type="NCBI Taxonomy" id="2307076"/>
    <lineage>
        <taxon>Bacteria</taxon>
        <taxon>Pseudomonadati</taxon>
        <taxon>Pseudomonadota</taxon>
        <taxon>Alphaproteobacteria</taxon>
        <taxon>Acetobacterales</taxon>
        <taxon>Roseomonadaceae</taxon>
        <taxon>Roseomonas</taxon>
    </lineage>
</organism>
<dbReference type="Gene3D" id="1.10.287.130">
    <property type="match status" value="1"/>
</dbReference>
<dbReference type="PROSITE" id="PS50885">
    <property type="entry name" value="HAMP"/>
    <property type="match status" value="1"/>
</dbReference>
<accession>A0ABS9W8M5</accession>
<dbReference type="Pfam" id="PF00672">
    <property type="entry name" value="HAMP"/>
    <property type="match status" value="1"/>
</dbReference>
<dbReference type="SMART" id="SM00304">
    <property type="entry name" value="HAMP"/>
    <property type="match status" value="1"/>
</dbReference>
<protein>
    <recommendedName>
        <fullName evidence="3">histidine kinase</fullName>
        <ecNumber evidence="3">2.7.13.3</ecNumber>
    </recommendedName>
</protein>
<comment type="catalytic activity">
    <reaction evidence="1">
        <text>ATP + protein L-histidine = ADP + protein N-phospho-L-histidine.</text>
        <dbReference type="EC" id="2.7.13.3"/>
    </reaction>
</comment>
<keyword evidence="14" id="KW-1185">Reference proteome</keyword>
<feature type="transmembrane region" description="Helical" evidence="10">
    <location>
        <begin position="163"/>
        <end position="185"/>
    </location>
</feature>
<keyword evidence="10" id="KW-0472">Membrane</keyword>
<dbReference type="CDD" id="cd06225">
    <property type="entry name" value="HAMP"/>
    <property type="match status" value="1"/>
</dbReference>
<comment type="subcellular location">
    <subcellularLocation>
        <location evidence="2">Membrane</location>
    </subcellularLocation>
</comment>
<dbReference type="RefSeq" id="WP_162306228.1">
    <property type="nucleotide sequence ID" value="NZ_JALBUU010000038.1"/>
</dbReference>
<evidence type="ECO:0000313" key="14">
    <source>
        <dbReference type="Proteomes" id="UP001201985"/>
    </source>
</evidence>
<evidence type="ECO:0000256" key="5">
    <source>
        <dbReference type="ARBA" id="ARBA00022679"/>
    </source>
</evidence>
<evidence type="ECO:0000256" key="10">
    <source>
        <dbReference type="SAM" id="Phobius"/>
    </source>
</evidence>
<dbReference type="CDD" id="cd00082">
    <property type="entry name" value="HisKA"/>
    <property type="match status" value="1"/>
</dbReference>
<dbReference type="Gene3D" id="6.10.340.10">
    <property type="match status" value="1"/>
</dbReference>
<dbReference type="SMART" id="SM00388">
    <property type="entry name" value="HisKA"/>
    <property type="match status" value="1"/>
</dbReference>
<evidence type="ECO:0000256" key="6">
    <source>
        <dbReference type="ARBA" id="ARBA00022692"/>
    </source>
</evidence>
<dbReference type="InterPro" id="IPR036097">
    <property type="entry name" value="HisK_dim/P_sf"/>
</dbReference>
<dbReference type="Gene3D" id="3.30.565.10">
    <property type="entry name" value="Histidine kinase-like ATPase, C-terminal domain"/>
    <property type="match status" value="1"/>
</dbReference>
<proteinExistence type="predicted"/>
<dbReference type="Pfam" id="PF02518">
    <property type="entry name" value="HATPase_c"/>
    <property type="match status" value="1"/>
</dbReference>
<dbReference type="InterPro" id="IPR036890">
    <property type="entry name" value="HATPase_C_sf"/>
</dbReference>
<dbReference type="InterPro" id="IPR050428">
    <property type="entry name" value="TCS_sensor_his_kinase"/>
</dbReference>